<dbReference type="Gene3D" id="3.40.50.300">
    <property type="entry name" value="P-loop containing nucleotide triphosphate hydrolases"/>
    <property type="match status" value="1"/>
</dbReference>
<protein>
    <submittedName>
        <fullName evidence="1">Dethiobiotin synthetase</fullName>
        <ecNumber evidence="1">6.3.3.3</ecNumber>
    </submittedName>
</protein>
<dbReference type="HAMAP" id="MF_00336">
    <property type="entry name" value="BioD"/>
    <property type="match status" value="1"/>
</dbReference>
<dbReference type="GO" id="GO:0000287">
    <property type="term" value="F:magnesium ion binding"/>
    <property type="evidence" value="ECO:0007669"/>
    <property type="project" value="InterPro"/>
</dbReference>
<proteinExistence type="inferred from homology"/>
<reference evidence="1" key="1">
    <citation type="submission" date="2018-06" db="EMBL/GenBank/DDBJ databases">
        <authorList>
            <person name="Zhirakovskaya E."/>
        </authorList>
    </citation>
    <scope>NUCLEOTIDE SEQUENCE</scope>
</reference>
<dbReference type="UniPathway" id="UPA00078"/>
<dbReference type="EC" id="6.3.3.3" evidence="1"/>
<organism evidence="1">
    <name type="scientific">hydrothermal vent metagenome</name>
    <dbReference type="NCBI Taxonomy" id="652676"/>
    <lineage>
        <taxon>unclassified sequences</taxon>
        <taxon>metagenomes</taxon>
        <taxon>ecological metagenomes</taxon>
    </lineage>
</organism>
<sequence length="220" mass="24397">MTQVIFIGATGTDIGKTYVTCLLLRQLQEQGYKVRAIKPVISGFDEDNIADSDTGRLLTTMGLTPDLANAEKISPWRYKDPLPPHLVALQTARPIVFDRLVQYCQQQTAENPDFLLIEGAGGIMTPLDYDHTTLDLMAHLDCACLLVAGSYLGTISHSLTALTCLRQRDIDIKGLVICQSPQDYTDFDMIRQDFTKIIPDLPITTIGRHDQTTDLSTLVI</sequence>
<dbReference type="Pfam" id="PF13500">
    <property type="entry name" value="AAA_26"/>
    <property type="match status" value="1"/>
</dbReference>
<name>A0A3B0SJG5_9ZZZZ</name>
<dbReference type="GO" id="GO:0009102">
    <property type="term" value="P:biotin biosynthetic process"/>
    <property type="evidence" value="ECO:0007669"/>
    <property type="project" value="UniProtKB-UniPathway"/>
</dbReference>
<dbReference type="EMBL" id="UOEJ01000224">
    <property type="protein sequence ID" value="VAW05945.1"/>
    <property type="molecule type" value="Genomic_DNA"/>
</dbReference>
<dbReference type="CDD" id="cd03109">
    <property type="entry name" value="DTBS"/>
    <property type="match status" value="1"/>
</dbReference>
<dbReference type="InterPro" id="IPR004472">
    <property type="entry name" value="DTB_synth_BioD"/>
</dbReference>
<dbReference type="GO" id="GO:0004141">
    <property type="term" value="F:dethiobiotin synthase activity"/>
    <property type="evidence" value="ECO:0007669"/>
    <property type="project" value="UniProtKB-EC"/>
</dbReference>
<dbReference type="GO" id="GO:0005829">
    <property type="term" value="C:cytosol"/>
    <property type="evidence" value="ECO:0007669"/>
    <property type="project" value="TreeGrafter"/>
</dbReference>
<dbReference type="GO" id="GO:0005524">
    <property type="term" value="F:ATP binding"/>
    <property type="evidence" value="ECO:0007669"/>
    <property type="project" value="InterPro"/>
</dbReference>
<dbReference type="SUPFAM" id="SSF52540">
    <property type="entry name" value="P-loop containing nucleoside triphosphate hydrolases"/>
    <property type="match status" value="1"/>
</dbReference>
<dbReference type="AlphaFoldDB" id="A0A3B0SJG5"/>
<accession>A0A3B0SJG5</accession>
<dbReference type="PIRSF" id="PIRSF006755">
    <property type="entry name" value="DTB_synth"/>
    <property type="match status" value="1"/>
</dbReference>
<dbReference type="NCBIfam" id="TIGR00347">
    <property type="entry name" value="bioD"/>
    <property type="match status" value="1"/>
</dbReference>
<keyword evidence="1" id="KW-0436">Ligase</keyword>
<dbReference type="PANTHER" id="PTHR43210">
    <property type="entry name" value="DETHIOBIOTIN SYNTHETASE"/>
    <property type="match status" value="1"/>
</dbReference>
<dbReference type="InterPro" id="IPR027417">
    <property type="entry name" value="P-loop_NTPase"/>
</dbReference>
<dbReference type="PANTHER" id="PTHR43210:SF5">
    <property type="entry name" value="DETHIOBIOTIN SYNTHETASE"/>
    <property type="match status" value="1"/>
</dbReference>
<gene>
    <name evidence="1" type="ORF">MNBD_ALPHA01-1219</name>
</gene>
<evidence type="ECO:0000313" key="1">
    <source>
        <dbReference type="EMBL" id="VAW05945.1"/>
    </source>
</evidence>